<dbReference type="InterPro" id="IPR029058">
    <property type="entry name" value="AB_hydrolase_fold"/>
</dbReference>
<dbReference type="InterPro" id="IPR000073">
    <property type="entry name" value="AB_hydrolase_1"/>
</dbReference>
<organism evidence="4 5">
    <name type="scientific">Actinophytocola xinjiangensis</name>
    <dbReference type="NCBI Taxonomy" id="485602"/>
    <lineage>
        <taxon>Bacteria</taxon>
        <taxon>Bacillati</taxon>
        <taxon>Actinomycetota</taxon>
        <taxon>Actinomycetes</taxon>
        <taxon>Pseudonocardiales</taxon>
        <taxon>Pseudonocardiaceae</taxon>
    </lineage>
</organism>
<dbReference type="InterPro" id="IPR020904">
    <property type="entry name" value="Sc_DH/Rdtase_CS"/>
</dbReference>
<dbReference type="RefSeq" id="WP_075135373.1">
    <property type="nucleotide sequence ID" value="NZ_MSIF01000013.1"/>
</dbReference>
<dbReference type="OrthoDB" id="4220752at2"/>
<dbReference type="InterPro" id="IPR036291">
    <property type="entry name" value="NAD(P)-bd_dom_sf"/>
</dbReference>
<dbReference type="CDD" id="cd05233">
    <property type="entry name" value="SDR_c"/>
    <property type="match status" value="1"/>
</dbReference>
<dbReference type="SUPFAM" id="SSF53474">
    <property type="entry name" value="alpha/beta-Hydrolases"/>
    <property type="match status" value="1"/>
</dbReference>
<dbReference type="PROSITE" id="PS00061">
    <property type="entry name" value="ADH_SHORT"/>
    <property type="match status" value="1"/>
</dbReference>
<name>A0A7Z1AWQ0_9PSEU</name>
<evidence type="ECO:0000256" key="1">
    <source>
        <dbReference type="ARBA" id="ARBA00006484"/>
    </source>
</evidence>
<dbReference type="NCBIfam" id="NF004514">
    <property type="entry name" value="PRK05855.1"/>
    <property type="match status" value="1"/>
</dbReference>
<dbReference type="PANTHER" id="PTHR43391:SF12">
    <property type="entry name" value="OXIDOREDUCTASE EPHD-RELATED"/>
    <property type="match status" value="1"/>
</dbReference>
<dbReference type="GO" id="GO:0016491">
    <property type="term" value="F:oxidoreductase activity"/>
    <property type="evidence" value="ECO:0007669"/>
    <property type="project" value="UniProtKB-KW"/>
</dbReference>
<dbReference type="EMBL" id="MSIF01000013">
    <property type="protein sequence ID" value="OLF08070.1"/>
    <property type="molecule type" value="Genomic_DNA"/>
</dbReference>
<dbReference type="Pfam" id="PF00561">
    <property type="entry name" value="Abhydrolase_1"/>
    <property type="match status" value="1"/>
</dbReference>
<proteinExistence type="inferred from homology"/>
<keyword evidence="2" id="KW-0560">Oxidoreductase</keyword>
<dbReference type="SUPFAM" id="SSF51735">
    <property type="entry name" value="NAD(P)-binding Rossmann-fold domains"/>
    <property type="match status" value="1"/>
</dbReference>
<reference evidence="4 5" key="1">
    <citation type="submission" date="2016-12" db="EMBL/GenBank/DDBJ databases">
        <title>The draft genome sequence of Actinophytocola xinjiangensis.</title>
        <authorList>
            <person name="Wang W."/>
            <person name="Yuan L."/>
        </authorList>
    </citation>
    <scope>NUCLEOTIDE SEQUENCE [LARGE SCALE GENOMIC DNA]</scope>
    <source>
        <strain evidence="4 5">CGMCC 4.4663</strain>
    </source>
</reference>
<dbReference type="Proteomes" id="UP000185696">
    <property type="component" value="Unassembled WGS sequence"/>
</dbReference>
<evidence type="ECO:0000259" key="3">
    <source>
        <dbReference type="Pfam" id="PF00561"/>
    </source>
</evidence>
<gene>
    <name evidence="4" type="ORF">BLA60_24700</name>
</gene>
<accession>A0A7Z1AWQ0</accession>
<evidence type="ECO:0000313" key="5">
    <source>
        <dbReference type="Proteomes" id="UP000185696"/>
    </source>
</evidence>
<dbReference type="Gene3D" id="3.40.50.1820">
    <property type="entry name" value="alpha/beta hydrolase"/>
    <property type="match status" value="1"/>
</dbReference>
<dbReference type="PANTHER" id="PTHR43391">
    <property type="entry name" value="RETINOL DEHYDROGENASE-RELATED"/>
    <property type="match status" value="1"/>
</dbReference>
<dbReference type="Gene3D" id="3.40.50.720">
    <property type="entry name" value="NAD(P)-binding Rossmann-like Domain"/>
    <property type="match status" value="1"/>
</dbReference>
<feature type="domain" description="AB hydrolase-1" evidence="3">
    <location>
        <begin position="28"/>
        <end position="145"/>
    </location>
</feature>
<dbReference type="AlphaFoldDB" id="A0A7Z1AWQ0"/>
<keyword evidence="5" id="KW-1185">Reference proteome</keyword>
<dbReference type="InterPro" id="IPR002347">
    <property type="entry name" value="SDR_fam"/>
</dbReference>
<dbReference type="Pfam" id="PF00106">
    <property type="entry name" value="adh_short"/>
    <property type="match status" value="1"/>
</dbReference>
<dbReference type="PRINTS" id="PR00081">
    <property type="entry name" value="GDHRDH"/>
</dbReference>
<sequence length="551" mass="59040">MSGVRRRWVESGEVRLAVYERGSPAATTLVLVHGYPDNAHVWDEVARRLARRFHVVTYDVRGHGGSSTPESYRMASLGADLAAVVRAVSDGPVHLVGHDWGSVQSWPALEHADVRSFTSISGPDLGHSADWLRRWYRHPRAALRQALHSWYIGAFQVPVIPELVMGSGRLLRSFGAGKRDARHGLNLYRANMGRFRRPTRRVTVPVQQIALLDDPFVTPALLRAADPCVDELYRRELVAGHWAPRTHPDAVARLVTEFVEYVDGEAAAPRELARARVGDRRSALDGQLAVVTGAGSGIGRATAVALAGQGAHVVCVDVDGDAAARVASQVGGSACQLDVADGEATGRVARRVLAEHGVPDLVMANAGVGLSGSFLETSVDDWRRVLDVNLWGVIHTLRAFLPAMVERGEGGHVVVTASAAGIVPLPSLPAYGTTKAGVLLLAQCLSAELAPAGIGVSAICPGFVHTNITATARFAGTGPDEQRRRQARATAAYRRRGYEPERVAAAVVRAVEDNRLVVPVTPEARVGAVGVRYLPATTRAFARWIDSLTSS</sequence>
<comment type="caution">
    <text evidence="4">The sequence shown here is derived from an EMBL/GenBank/DDBJ whole genome shotgun (WGS) entry which is preliminary data.</text>
</comment>
<evidence type="ECO:0000256" key="2">
    <source>
        <dbReference type="ARBA" id="ARBA00023002"/>
    </source>
</evidence>
<evidence type="ECO:0000313" key="4">
    <source>
        <dbReference type="EMBL" id="OLF08070.1"/>
    </source>
</evidence>
<protein>
    <submittedName>
        <fullName evidence="4">Short chain dehydrogenase</fullName>
    </submittedName>
</protein>
<comment type="similarity">
    <text evidence="1">Belongs to the short-chain dehydrogenases/reductases (SDR) family.</text>
</comment>
<dbReference type="FunFam" id="3.40.50.720:FF:000084">
    <property type="entry name" value="Short-chain dehydrogenase reductase"/>
    <property type="match status" value="1"/>
</dbReference>